<dbReference type="SUPFAM" id="SSF81606">
    <property type="entry name" value="PP2C-like"/>
    <property type="match status" value="1"/>
</dbReference>
<gene>
    <name evidence="3" type="ORF">ORV05_27245</name>
</gene>
<evidence type="ECO:0000256" key="1">
    <source>
        <dbReference type="SAM" id="MobiDB-lite"/>
    </source>
</evidence>
<proteinExistence type="predicted"/>
<reference evidence="3" key="1">
    <citation type="submission" date="2022-11" db="EMBL/GenBank/DDBJ databases">
        <authorList>
            <person name="Mo P."/>
        </authorList>
    </citation>
    <scope>NUCLEOTIDE SEQUENCE</scope>
    <source>
        <strain evidence="3">HUAS 11-8</strain>
    </source>
</reference>
<dbReference type="Pfam" id="PF13672">
    <property type="entry name" value="PP2C_2"/>
    <property type="match status" value="1"/>
</dbReference>
<feature type="compositionally biased region" description="Polar residues" evidence="1">
    <location>
        <begin position="1"/>
        <end position="10"/>
    </location>
</feature>
<feature type="region of interest" description="Disordered" evidence="1">
    <location>
        <begin position="1"/>
        <end position="30"/>
    </location>
</feature>
<dbReference type="SMART" id="SM00332">
    <property type="entry name" value="PP2Cc"/>
    <property type="match status" value="1"/>
</dbReference>
<feature type="domain" description="PPM-type phosphatase" evidence="2">
    <location>
        <begin position="7"/>
        <end position="220"/>
    </location>
</feature>
<dbReference type="InterPro" id="IPR036457">
    <property type="entry name" value="PPM-type-like_dom_sf"/>
</dbReference>
<dbReference type="SMART" id="SM00331">
    <property type="entry name" value="PP2C_SIG"/>
    <property type="match status" value="1"/>
</dbReference>
<dbReference type="CDD" id="cd00143">
    <property type="entry name" value="PP2Cc"/>
    <property type="match status" value="1"/>
</dbReference>
<dbReference type="PROSITE" id="PS51746">
    <property type="entry name" value="PPM_2"/>
    <property type="match status" value="1"/>
</dbReference>
<name>A0ABY7AX88_9PSEU</name>
<evidence type="ECO:0000313" key="3">
    <source>
        <dbReference type="EMBL" id="WAL64631.1"/>
    </source>
</evidence>
<organism evidence="3 4">
    <name type="scientific">Amycolatopsis cynarae</name>
    <dbReference type="NCBI Taxonomy" id="2995223"/>
    <lineage>
        <taxon>Bacteria</taxon>
        <taxon>Bacillati</taxon>
        <taxon>Actinomycetota</taxon>
        <taxon>Actinomycetes</taxon>
        <taxon>Pseudonocardiales</taxon>
        <taxon>Pseudonocardiaceae</taxon>
        <taxon>Amycolatopsis</taxon>
    </lineage>
</organism>
<dbReference type="RefSeq" id="WP_268754853.1">
    <property type="nucleotide sequence ID" value="NZ_CP113836.1"/>
</dbReference>
<evidence type="ECO:0000259" key="2">
    <source>
        <dbReference type="PROSITE" id="PS51746"/>
    </source>
</evidence>
<protein>
    <submittedName>
        <fullName evidence="3">Serine/threonine-protein phosphatase</fullName>
    </submittedName>
</protein>
<dbReference type="InterPro" id="IPR001932">
    <property type="entry name" value="PPM-type_phosphatase-like_dom"/>
</dbReference>
<keyword evidence="4" id="KW-1185">Reference proteome</keyword>
<dbReference type="EMBL" id="CP113836">
    <property type="protein sequence ID" value="WAL64631.1"/>
    <property type="molecule type" value="Genomic_DNA"/>
</dbReference>
<accession>A0ABY7AX88</accession>
<feature type="compositionally biased region" description="Basic and acidic residues" evidence="1">
    <location>
        <begin position="13"/>
        <end position="30"/>
    </location>
</feature>
<dbReference type="Gene3D" id="3.60.40.10">
    <property type="entry name" value="PPM-type phosphatase domain"/>
    <property type="match status" value="1"/>
</dbReference>
<evidence type="ECO:0000313" key="4">
    <source>
        <dbReference type="Proteomes" id="UP001163203"/>
    </source>
</evidence>
<sequence length="226" mass="23446">MNSATISYASESRAGRLHGENQDRTAADPDHGAFLVADGMGGLADAAATARLIAEVFPRRLAESVRALADPGLEEAVAAAVTALNEQVRATARRGPGTTGAAMASLLVRDRLALAVHLGDSRIYLSRGGRLHRLTEDHREHGQLTRFVGMPGPVEPGVSVHELLDGDRLLLCTDGLTGVVDDAGLAALLSGAGELPGLCRRLLAAGDAALDDVSVLVVDIGGRQPR</sequence>
<dbReference type="Proteomes" id="UP001163203">
    <property type="component" value="Chromosome"/>
</dbReference>